<dbReference type="EMBL" id="UINC01013274">
    <property type="protein sequence ID" value="SVA57477.1"/>
    <property type="molecule type" value="Genomic_DNA"/>
</dbReference>
<protein>
    <submittedName>
        <fullName evidence="1">Uncharacterized protein</fullName>
    </submittedName>
</protein>
<dbReference type="AlphaFoldDB" id="A0A381WZZ7"/>
<evidence type="ECO:0000313" key="1">
    <source>
        <dbReference type="EMBL" id="SVA57477.1"/>
    </source>
</evidence>
<name>A0A381WZZ7_9ZZZZ</name>
<organism evidence="1">
    <name type="scientific">marine metagenome</name>
    <dbReference type="NCBI Taxonomy" id="408172"/>
    <lineage>
        <taxon>unclassified sequences</taxon>
        <taxon>metagenomes</taxon>
        <taxon>ecological metagenomes</taxon>
    </lineage>
</organism>
<gene>
    <name evidence="1" type="ORF">METZ01_LOCUS110331</name>
</gene>
<reference evidence="1" key="1">
    <citation type="submission" date="2018-05" db="EMBL/GenBank/DDBJ databases">
        <authorList>
            <person name="Lanie J.A."/>
            <person name="Ng W.-L."/>
            <person name="Kazmierczak K.M."/>
            <person name="Andrzejewski T.M."/>
            <person name="Davidsen T.M."/>
            <person name="Wayne K.J."/>
            <person name="Tettelin H."/>
            <person name="Glass J.I."/>
            <person name="Rusch D."/>
            <person name="Podicherti R."/>
            <person name="Tsui H.-C.T."/>
            <person name="Winkler M.E."/>
        </authorList>
    </citation>
    <scope>NUCLEOTIDE SEQUENCE</scope>
</reference>
<sequence length="38" mass="4346">MSNDEEICRGDWLPLGQAQSGFRYMVGNTTLFNSTRSY</sequence>
<proteinExistence type="predicted"/>
<accession>A0A381WZZ7</accession>